<feature type="compositionally biased region" description="Low complexity" evidence="1">
    <location>
        <begin position="174"/>
        <end position="183"/>
    </location>
</feature>
<evidence type="ECO:0000313" key="3">
    <source>
        <dbReference type="Proteomes" id="UP000023152"/>
    </source>
</evidence>
<dbReference type="EMBL" id="ASPP01023559">
    <property type="protein sequence ID" value="ETO10273.1"/>
    <property type="molecule type" value="Genomic_DNA"/>
</dbReference>
<name>X6M8F6_RETFI</name>
<evidence type="ECO:0000256" key="1">
    <source>
        <dbReference type="SAM" id="MobiDB-lite"/>
    </source>
</evidence>
<gene>
    <name evidence="2" type="ORF">RFI_27104</name>
</gene>
<keyword evidence="3" id="KW-1185">Reference proteome</keyword>
<sequence length="225" mass="25832">MDGENPLVNSSPETEPGKLPEKDRTEEKTEMEREDETTNVKEAEERKGEEEGEKKNESEKKKSTGKGCIIPFADSSSQTQERRNEGNEEGASSQLAHELVQKPRELAYEEKVQVNKIKEEMSKERGPDMKNLRILAKKGFVTSKWRRQIWPLLLGIGTNFDDGNNNNHNDDDNNNNNNNNNSNDNHKNIVKANDTKSNPFPSADDTHKYYEQVILFYFILFCCCF</sequence>
<dbReference type="Proteomes" id="UP000023152">
    <property type="component" value="Unassembled WGS sequence"/>
</dbReference>
<dbReference type="AlphaFoldDB" id="X6M8F6"/>
<feature type="compositionally biased region" description="Basic and acidic residues" evidence="1">
    <location>
        <begin position="15"/>
        <end position="62"/>
    </location>
</feature>
<dbReference type="Gene3D" id="1.10.8.1310">
    <property type="match status" value="1"/>
</dbReference>
<evidence type="ECO:0000313" key="2">
    <source>
        <dbReference type="EMBL" id="ETO10273.1"/>
    </source>
</evidence>
<organism evidence="2 3">
    <name type="scientific">Reticulomyxa filosa</name>
    <dbReference type="NCBI Taxonomy" id="46433"/>
    <lineage>
        <taxon>Eukaryota</taxon>
        <taxon>Sar</taxon>
        <taxon>Rhizaria</taxon>
        <taxon>Retaria</taxon>
        <taxon>Foraminifera</taxon>
        <taxon>Monothalamids</taxon>
        <taxon>Reticulomyxidae</taxon>
        <taxon>Reticulomyxa</taxon>
    </lineage>
</organism>
<protein>
    <submittedName>
        <fullName evidence="2">Uncharacterized protein</fullName>
    </submittedName>
</protein>
<reference evidence="2 3" key="1">
    <citation type="journal article" date="2013" name="Curr. Biol.">
        <title>The Genome of the Foraminiferan Reticulomyxa filosa.</title>
        <authorList>
            <person name="Glockner G."/>
            <person name="Hulsmann N."/>
            <person name="Schleicher M."/>
            <person name="Noegel A.A."/>
            <person name="Eichinger L."/>
            <person name="Gallinger C."/>
            <person name="Pawlowski J."/>
            <person name="Sierra R."/>
            <person name="Euteneuer U."/>
            <person name="Pillet L."/>
            <person name="Moustafa A."/>
            <person name="Platzer M."/>
            <person name="Groth M."/>
            <person name="Szafranski K."/>
            <person name="Schliwa M."/>
        </authorList>
    </citation>
    <scope>NUCLEOTIDE SEQUENCE [LARGE SCALE GENOMIC DNA]</scope>
</reference>
<proteinExistence type="predicted"/>
<accession>X6M8F6</accession>
<feature type="region of interest" description="Disordered" evidence="1">
    <location>
        <begin position="1"/>
        <end position="104"/>
    </location>
</feature>
<comment type="caution">
    <text evidence="2">The sequence shown here is derived from an EMBL/GenBank/DDBJ whole genome shotgun (WGS) entry which is preliminary data.</text>
</comment>
<feature type="region of interest" description="Disordered" evidence="1">
    <location>
        <begin position="164"/>
        <end position="198"/>
    </location>
</feature>